<dbReference type="EMBL" id="MG602716">
    <property type="protein sequence ID" value="AWA82119.1"/>
    <property type="molecule type" value="Genomic_DNA"/>
</dbReference>
<organism evidence="1">
    <name type="scientific">Cantharellus appalachiensis</name>
    <dbReference type="NCBI Taxonomy" id="409893"/>
    <lineage>
        <taxon>Eukaryota</taxon>
        <taxon>Fungi</taxon>
        <taxon>Dikarya</taxon>
        <taxon>Basidiomycota</taxon>
        <taxon>Agaricomycotina</taxon>
        <taxon>Agaricomycetes</taxon>
        <taxon>Cantharellales</taxon>
        <taxon>Hydnaceae</taxon>
        <taxon>Cantharellus</taxon>
    </lineage>
</organism>
<accession>A0A2S0S442</accession>
<proteinExistence type="predicted"/>
<gene>
    <name evidence="1" type="primary">orf184</name>
</gene>
<protein>
    <recommendedName>
        <fullName evidence="2">DNA-directed RNA polymerase</fullName>
    </recommendedName>
</protein>
<reference evidence="1" key="1">
    <citation type="journal article" date="2018" name="Int. J. Biol. Macromol.">
        <title>Characterization of the mitochondrial genomes of three species in the ectomycorrhizal genus Cantharellus and phylogeny of Agaricomycetes.</title>
        <authorList>
            <person name="Li Q."/>
            <person name="Liao M."/>
            <person name="Yang M."/>
            <person name="Xiong C."/>
            <person name="Jin X."/>
            <person name="Chen Z."/>
            <person name="Huang W."/>
        </authorList>
    </citation>
    <scope>NUCLEOTIDE SEQUENCE</scope>
    <source>
        <strain evidence="1">S38</strain>
    </source>
</reference>
<geneLocation type="mitochondrion" evidence="1"/>
<dbReference type="RefSeq" id="YP_009486058.1">
    <property type="nucleotide sequence ID" value="NC_037756.1"/>
</dbReference>
<keyword evidence="1" id="KW-0496">Mitochondrion</keyword>
<dbReference type="AlphaFoldDB" id="A0A2S0S442"/>
<dbReference type="InterPro" id="IPR043502">
    <property type="entry name" value="DNA/RNA_pol_sf"/>
</dbReference>
<dbReference type="InterPro" id="IPR037159">
    <property type="entry name" value="RNA_POL_N_sf"/>
</dbReference>
<dbReference type="Gene3D" id="1.10.1320.10">
    <property type="entry name" value="DNA-directed RNA polymerase, N-terminal domain"/>
    <property type="match status" value="1"/>
</dbReference>
<evidence type="ECO:0008006" key="2">
    <source>
        <dbReference type="Google" id="ProtNLM"/>
    </source>
</evidence>
<sequence>MYFSRKNIINYIYYDLKKEQDKENKGNFLSIDDFYSSRKINNIIIIKLGDYFISLFTHDFSGKHQNIFERDISPGSYYDNSGYILKLNSEFVDDVKNNIIIKPSSLPMLCKPNDWSDTRFGGFLENEEQKNSIITGSVNHKHTTENKNSIYSAVNYLNSIKFNINTDLLNFIQNDGKYLLEILN</sequence>
<evidence type="ECO:0000313" key="1">
    <source>
        <dbReference type="EMBL" id="AWA82119.1"/>
    </source>
</evidence>
<name>A0A2S0S442_9AGAM</name>
<dbReference type="SUPFAM" id="SSF56672">
    <property type="entry name" value="DNA/RNA polymerases"/>
    <property type="match status" value="1"/>
</dbReference>
<dbReference type="GeneID" id="36938680"/>